<name>A0A6V8KGW2_9ACTN</name>
<sequence length="201" mass="21660">MRALVLNCTLKPSPAVSNTEALARVVAGEMEKRGVEVEWVRAVDRNILPGVSTDMGAGDQWPEIHAQLLRAEILVIATPTWLGHPSSVAQRVLERMDAMLSETDDDGRPVAYNRVAGVVNTGNEDGAHHVISEISGGLVDIGYTVPGQSWTYWHLGPGAGPDYVDDERGHEWSDRTGRAMAANLVTVAEALRAHPMGPPPD</sequence>
<reference evidence="2 3" key="2">
    <citation type="submission" date="2020-03" db="EMBL/GenBank/DDBJ databases">
        <authorList>
            <person name="Ichikawa N."/>
            <person name="Kimura A."/>
            <person name="Kitahashi Y."/>
            <person name="Uohara A."/>
        </authorList>
    </citation>
    <scope>NUCLEOTIDE SEQUENCE [LARGE SCALE GENOMIC DNA]</scope>
    <source>
        <strain evidence="2 3">NBRC 108639</strain>
    </source>
</reference>
<dbReference type="Gene3D" id="3.40.50.360">
    <property type="match status" value="1"/>
</dbReference>
<proteinExistence type="predicted"/>
<organism evidence="2 3">
    <name type="scientific">Phytohabitans houttuyneae</name>
    <dbReference type="NCBI Taxonomy" id="1076126"/>
    <lineage>
        <taxon>Bacteria</taxon>
        <taxon>Bacillati</taxon>
        <taxon>Actinomycetota</taxon>
        <taxon>Actinomycetes</taxon>
        <taxon>Micromonosporales</taxon>
        <taxon>Micromonosporaceae</taxon>
    </lineage>
</organism>
<dbReference type="Proteomes" id="UP000482800">
    <property type="component" value="Unassembled WGS sequence"/>
</dbReference>
<dbReference type="SUPFAM" id="SSF52218">
    <property type="entry name" value="Flavoproteins"/>
    <property type="match status" value="1"/>
</dbReference>
<evidence type="ECO:0000259" key="1">
    <source>
        <dbReference type="Pfam" id="PF03358"/>
    </source>
</evidence>
<dbReference type="GO" id="GO:0016491">
    <property type="term" value="F:oxidoreductase activity"/>
    <property type="evidence" value="ECO:0007669"/>
    <property type="project" value="InterPro"/>
</dbReference>
<protein>
    <recommendedName>
        <fullName evidence="1">NADPH-dependent FMN reductase-like domain-containing protein</fullName>
    </recommendedName>
</protein>
<evidence type="ECO:0000313" key="2">
    <source>
        <dbReference type="EMBL" id="GFJ83074.1"/>
    </source>
</evidence>
<dbReference type="EMBL" id="BLPF01000002">
    <property type="protein sequence ID" value="GFJ83074.1"/>
    <property type="molecule type" value="Genomic_DNA"/>
</dbReference>
<evidence type="ECO:0000313" key="3">
    <source>
        <dbReference type="Proteomes" id="UP000482800"/>
    </source>
</evidence>
<dbReference type="InterPro" id="IPR005025">
    <property type="entry name" value="FMN_Rdtase-like_dom"/>
</dbReference>
<reference evidence="2 3" key="1">
    <citation type="submission" date="2020-03" db="EMBL/GenBank/DDBJ databases">
        <title>Whole genome shotgun sequence of Phytohabitans houttuyneae NBRC 108639.</title>
        <authorList>
            <person name="Komaki H."/>
            <person name="Tamura T."/>
        </authorList>
    </citation>
    <scope>NUCLEOTIDE SEQUENCE [LARGE SCALE GENOMIC DNA]</scope>
    <source>
        <strain evidence="2 3">NBRC 108639</strain>
    </source>
</reference>
<dbReference type="InterPro" id="IPR029039">
    <property type="entry name" value="Flavoprotein-like_sf"/>
</dbReference>
<feature type="domain" description="NADPH-dependent FMN reductase-like" evidence="1">
    <location>
        <begin position="1"/>
        <end position="130"/>
    </location>
</feature>
<dbReference type="AlphaFoldDB" id="A0A6V8KGW2"/>
<dbReference type="Pfam" id="PF03358">
    <property type="entry name" value="FMN_red"/>
    <property type="match status" value="1"/>
</dbReference>
<comment type="caution">
    <text evidence="2">The sequence shown here is derived from an EMBL/GenBank/DDBJ whole genome shotgun (WGS) entry which is preliminary data.</text>
</comment>
<keyword evidence="3" id="KW-1185">Reference proteome</keyword>
<dbReference type="RefSeq" id="WP_173064378.1">
    <property type="nucleotide sequence ID" value="NZ_BAABGO010000004.1"/>
</dbReference>
<accession>A0A6V8KGW2</accession>
<gene>
    <name evidence="2" type="ORF">Phou_072540</name>
</gene>